<accession>A0A1X1RFP7</accession>
<dbReference type="InterPro" id="IPR009061">
    <property type="entry name" value="DNA-bd_dom_put_sf"/>
</dbReference>
<name>A0A1X1RFP7_MYCFA</name>
<feature type="domain" description="Helix-turn-helix" evidence="1">
    <location>
        <begin position="1"/>
        <end position="50"/>
    </location>
</feature>
<evidence type="ECO:0000259" key="1">
    <source>
        <dbReference type="Pfam" id="PF12728"/>
    </source>
</evidence>
<dbReference type="EMBL" id="LQOJ01000030">
    <property type="protein sequence ID" value="ORV04651.1"/>
    <property type="molecule type" value="Genomic_DNA"/>
</dbReference>
<reference evidence="2 3" key="1">
    <citation type="submission" date="2016-01" db="EMBL/GenBank/DDBJ databases">
        <title>The new phylogeny of the genus Mycobacterium.</title>
        <authorList>
            <person name="Tarcisio F."/>
            <person name="Conor M."/>
            <person name="Antonella G."/>
            <person name="Elisabetta G."/>
            <person name="Giulia F.S."/>
            <person name="Sara T."/>
            <person name="Anna F."/>
            <person name="Clotilde B."/>
            <person name="Roberto B."/>
            <person name="Veronica D.S."/>
            <person name="Fabio R."/>
            <person name="Monica P."/>
            <person name="Olivier J."/>
            <person name="Enrico T."/>
            <person name="Nicola S."/>
        </authorList>
    </citation>
    <scope>NUCLEOTIDE SEQUENCE [LARGE SCALE GENOMIC DNA]</scope>
    <source>
        <strain evidence="2 3">DSM 44179</strain>
    </source>
</reference>
<evidence type="ECO:0000313" key="2">
    <source>
        <dbReference type="EMBL" id="ORV04651.1"/>
    </source>
</evidence>
<evidence type="ECO:0000313" key="3">
    <source>
        <dbReference type="Proteomes" id="UP000193484"/>
    </source>
</evidence>
<protein>
    <recommendedName>
        <fullName evidence="1">Helix-turn-helix domain-containing protein</fullName>
    </recommendedName>
</protein>
<comment type="caution">
    <text evidence="2">The sequence shown here is derived from an EMBL/GenBank/DDBJ whole genome shotgun (WGS) entry which is preliminary data.</text>
</comment>
<gene>
    <name evidence="2" type="ORF">AWC04_08505</name>
</gene>
<proteinExistence type="predicted"/>
<dbReference type="STRING" id="1793.AWC04_08505"/>
<dbReference type="AlphaFoldDB" id="A0A1X1RFP7"/>
<dbReference type="Pfam" id="PF12728">
    <property type="entry name" value="HTH_17"/>
    <property type="match status" value="1"/>
</dbReference>
<dbReference type="InterPro" id="IPR041657">
    <property type="entry name" value="HTH_17"/>
</dbReference>
<organism evidence="2 3">
    <name type="scientific">Mycolicibacterium fallax</name>
    <name type="common">Mycobacterium fallax</name>
    <dbReference type="NCBI Taxonomy" id="1793"/>
    <lineage>
        <taxon>Bacteria</taxon>
        <taxon>Bacillati</taxon>
        <taxon>Actinomycetota</taxon>
        <taxon>Actinomycetes</taxon>
        <taxon>Mycobacteriales</taxon>
        <taxon>Mycobacteriaceae</taxon>
        <taxon>Mycolicibacterium</taxon>
    </lineage>
</organism>
<dbReference type="Proteomes" id="UP000193484">
    <property type="component" value="Unassembled WGS sequence"/>
</dbReference>
<sequence>MTPVQVSQRLKVSRQTLSYWRSRNTGPLSFALGHTVRYPAAELEQWISDQMRETARGGVSA</sequence>
<keyword evidence="3" id="KW-1185">Reference proteome</keyword>
<dbReference type="SUPFAM" id="SSF46955">
    <property type="entry name" value="Putative DNA-binding domain"/>
    <property type="match status" value="1"/>
</dbReference>